<keyword evidence="2" id="KW-1185">Reference proteome</keyword>
<organism evidence="1 2">
    <name type="scientific">Ferruginivarius sediminum</name>
    <dbReference type="NCBI Taxonomy" id="2661937"/>
    <lineage>
        <taxon>Bacteria</taxon>
        <taxon>Pseudomonadati</taxon>
        <taxon>Pseudomonadota</taxon>
        <taxon>Alphaproteobacteria</taxon>
        <taxon>Rhodospirillales</taxon>
        <taxon>Rhodospirillaceae</taxon>
        <taxon>Ferruginivarius</taxon>
    </lineage>
</organism>
<evidence type="ECO:0000313" key="2">
    <source>
        <dbReference type="Proteomes" id="UP000253941"/>
    </source>
</evidence>
<dbReference type="EMBL" id="QPMH01000026">
    <property type="protein sequence ID" value="RDD60494.1"/>
    <property type="molecule type" value="Genomic_DNA"/>
</dbReference>
<gene>
    <name evidence="1" type="ORF">DRB17_18010</name>
</gene>
<proteinExistence type="predicted"/>
<dbReference type="Proteomes" id="UP000253941">
    <property type="component" value="Unassembled WGS sequence"/>
</dbReference>
<dbReference type="AlphaFoldDB" id="A0A369T7Q9"/>
<name>A0A369T7Q9_9PROT</name>
<protein>
    <submittedName>
        <fullName evidence="1">Uncharacterized protein</fullName>
    </submittedName>
</protein>
<evidence type="ECO:0000313" key="1">
    <source>
        <dbReference type="EMBL" id="RDD60494.1"/>
    </source>
</evidence>
<dbReference type="RefSeq" id="WP_114583618.1">
    <property type="nucleotide sequence ID" value="NZ_QPMH01000026.1"/>
</dbReference>
<accession>A0A369T7Q9</accession>
<comment type="caution">
    <text evidence="1">The sequence shown here is derived from an EMBL/GenBank/DDBJ whole genome shotgun (WGS) entry which is preliminary data.</text>
</comment>
<sequence>MSTMRDLMTEYCRLGSMSNAESQAGNETRSIALGRAQSGVAEAIAVTPATSLDELTWKLRWVLDSFAAEVPQVPHYQLDARDRMLLSAREELDRFLRPNTETTA</sequence>
<reference evidence="1 2" key="1">
    <citation type="submission" date="2018-07" db="EMBL/GenBank/DDBJ databases">
        <title>Venubactetium sediminum gen. nov., sp. nov., isolated from a marine solar saltern.</title>
        <authorList>
            <person name="Wang S."/>
        </authorList>
    </citation>
    <scope>NUCLEOTIDE SEQUENCE [LARGE SCALE GENOMIC DNA]</scope>
    <source>
        <strain evidence="1 2">WD2A32</strain>
    </source>
</reference>